<keyword evidence="3" id="KW-1185">Reference proteome</keyword>
<gene>
    <name evidence="2" type="ORF">V5O48_004643</name>
</gene>
<protein>
    <submittedName>
        <fullName evidence="2">Uncharacterized protein</fullName>
    </submittedName>
</protein>
<organism evidence="2 3">
    <name type="scientific">Marasmius crinis-equi</name>
    <dbReference type="NCBI Taxonomy" id="585013"/>
    <lineage>
        <taxon>Eukaryota</taxon>
        <taxon>Fungi</taxon>
        <taxon>Dikarya</taxon>
        <taxon>Basidiomycota</taxon>
        <taxon>Agaricomycotina</taxon>
        <taxon>Agaricomycetes</taxon>
        <taxon>Agaricomycetidae</taxon>
        <taxon>Agaricales</taxon>
        <taxon>Marasmiineae</taxon>
        <taxon>Marasmiaceae</taxon>
        <taxon>Marasmius</taxon>
    </lineage>
</organism>
<dbReference type="Proteomes" id="UP001465976">
    <property type="component" value="Unassembled WGS sequence"/>
</dbReference>
<feature type="compositionally biased region" description="Polar residues" evidence="1">
    <location>
        <begin position="23"/>
        <end position="48"/>
    </location>
</feature>
<evidence type="ECO:0000313" key="3">
    <source>
        <dbReference type="Proteomes" id="UP001465976"/>
    </source>
</evidence>
<proteinExistence type="predicted"/>
<evidence type="ECO:0000256" key="1">
    <source>
        <dbReference type="SAM" id="MobiDB-lite"/>
    </source>
</evidence>
<comment type="caution">
    <text evidence="2">The sequence shown here is derived from an EMBL/GenBank/DDBJ whole genome shotgun (WGS) entry which is preliminary data.</text>
</comment>
<name>A0ABR3FPR3_9AGAR</name>
<feature type="region of interest" description="Disordered" evidence="1">
    <location>
        <begin position="21"/>
        <end position="53"/>
    </location>
</feature>
<dbReference type="EMBL" id="JBAHYK010000163">
    <property type="protein sequence ID" value="KAL0577344.1"/>
    <property type="molecule type" value="Genomic_DNA"/>
</dbReference>
<evidence type="ECO:0000313" key="2">
    <source>
        <dbReference type="EMBL" id="KAL0577344.1"/>
    </source>
</evidence>
<accession>A0ABR3FPR3</accession>
<sequence>MPQENTADHNPMEFHLANEFGRRTSQNANVQQTSTRSARPFGASTNENIPPPYNQVAVTPFPSAGTEPCAPRAAPTLAERVALAPVPPYMLYERDLVRFLRERNTQLIDDFDAQALEIAQLKRVIASLKTELKRVKKGYVDWRAIGKSYLDVLEANNMRVPKGKSGLPLVDPGYMPDPN</sequence>
<reference evidence="2 3" key="1">
    <citation type="submission" date="2024-02" db="EMBL/GenBank/DDBJ databases">
        <title>A draft genome for the cacao thread blight pathogen Marasmius crinis-equi.</title>
        <authorList>
            <person name="Cohen S.P."/>
            <person name="Baruah I.K."/>
            <person name="Amoako-Attah I."/>
            <person name="Bukari Y."/>
            <person name="Meinhardt L.W."/>
            <person name="Bailey B.A."/>
        </authorList>
    </citation>
    <scope>NUCLEOTIDE SEQUENCE [LARGE SCALE GENOMIC DNA]</scope>
    <source>
        <strain evidence="2 3">GH-76</strain>
    </source>
</reference>